<reference evidence="1 2" key="1">
    <citation type="journal article" date="2020" name="Cell">
        <title>Large-Scale Comparative Analyses of Tick Genomes Elucidate Their Genetic Diversity and Vector Capacities.</title>
        <authorList>
            <consortium name="Tick Genome and Microbiome Consortium (TIGMIC)"/>
            <person name="Jia N."/>
            <person name="Wang J."/>
            <person name="Shi W."/>
            <person name="Du L."/>
            <person name="Sun Y."/>
            <person name="Zhan W."/>
            <person name="Jiang J.F."/>
            <person name="Wang Q."/>
            <person name="Zhang B."/>
            <person name="Ji P."/>
            <person name="Bell-Sakyi L."/>
            <person name="Cui X.M."/>
            <person name="Yuan T.T."/>
            <person name="Jiang B.G."/>
            <person name="Yang W.F."/>
            <person name="Lam T.T."/>
            <person name="Chang Q.C."/>
            <person name="Ding S.J."/>
            <person name="Wang X.J."/>
            <person name="Zhu J.G."/>
            <person name="Ruan X.D."/>
            <person name="Zhao L."/>
            <person name="Wei J.T."/>
            <person name="Ye R.Z."/>
            <person name="Que T.C."/>
            <person name="Du C.H."/>
            <person name="Zhou Y.H."/>
            <person name="Cheng J.X."/>
            <person name="Dai P.F."/>
            <person name="Guo W.B."/>
            <person name="Han X.H."/>
            <person name="Huang E.J."/>
            <person name="Li L.F."/>
            <person name="Wei W."/>
            <person name="Gao Y.C."/>
            <person name="Liu J.Z."/>
            <person name="Shao H.Z."/>
            <person name="Wang X."/>
            <person name="Wang C.C."/>
            <person name="Yang T.C."/>
            <person name="Huo Q.B."/>
            <person name="Li W."/>
            <person name="Chen H.Y."/>
            <person name="Chen S.E."/>
            <person name="Zhou L.G."/>
            <person name="Ni X.B."/>
            <person name="Tian J.H."/>
            <person name="Sheng Y."/>
            <person name="Liu T."/>
            <person name="Pan Y.S."/>
            <person name="Xia L.Y."/>
            <person name="Li J."/>
            <person name="Zhao F."/>
            <person name="Cao W.C."/>
        </authorList>
    </citation>
    <scope>NUCLEOTIDE SEQUENCE [LARGE SCALE GENOMIC DNA]</scope>
    <source>
        <strain evidence="1">Iper-2018</strain>
    </source>
</reference>
<organism evidence="1 2">
    <name type="scientific">Ixodes persulcatus</name>
    <name type="common">Taiga tick</name>
    <dbReference type="NCBI Taxonomy" id="34615"/>
    <lineage>
        <taxon>Eukaryota</taxon>
        <taxon>Metazoa</taxon>
        <taxon>Ecdysozoa</taxon>
        <taxon>Arthropoda</taxon>
        <taxon>Chelicerata</taxon>
        <taxon>Arachnida</taxon>
        <taxon>Acari</taxon>
        <taxon>Parasitiformes</taxon>
        <taxon>Ixodida</taxon>
        <taxon>Ixodoidea</taxon>
        <taxon>Ixodidae</taxon>
        <taxon>Ixodinae</taxon>
        <taxon>Ixodes</taxon>
    </lineage>
</organism>
<sequence>MPALHELRLDRQLSRKTGRTCFYEAQEASTALTTLDHSSLDEAESQTTTTETRQSLSTMRVSTAYHRKNEDRSKSSNETTNEEISQTSDASTSVPEGDHSSKGRQSRGRRKWYPDFLRRHSGNIFTGVIAGSALLLLFPVCILYYTAGTLAARFPAPPNIGRDDPVHYANPACVDYQPLSSNGPNYAELSFVDDDFVPYKTKVKSRNAIFCVYQNDVFERFPKLQYRVTDVPGAYCTHLLYYKAGVTADGTIYSKDPTFDETYKGYRSAAELKNTYPHLMVLLALGGGPDARDTFQFSSFTSDPGGECGRRNDKQNFLRLVRALRERFGVRSLLTIAVPHNREQRHRGYHLPGLADHANYLLAVTHSFHNTSARRTQCPSPYEAAPNYTGPTVREVVRTLKHEVPREHRERLCFSVSLKGLFWTLKTSSAFRVGSPAVRGGPPVGGSHTRGLVEYPLICKYLLKGSLDEVGLCNYAVRFRNWVSYEGTTSLRVKLDRMRQDMGTPGLCLAVWDMEFDDFLGTCGTSRSPLLRTIFLALAS</sequence>
<dbReference type="Proteomes" id="UP000805193">
    <property type="component" value="Unassembled WGS sequence"/>
</dbReference>
<gene>
    <name evidence="1" type="ORF">HPB47_011888</name>
</gene>
<dbReference type="EMBL" id="JABSTQ010011469">
    <property type="protein sequence ID" value="KAG0410979.1"/>
    <property type="molecule type" value="Genomic_DNA"/>
</dbReference>
<evidence type="ECO:0000313" key="1">
    <source>
        <dbReference type="EMBL" id="KAG0410979.1"/>
    </source>
</evidence>
<proteinExistence type="predicted"/>
<keyword evidence="2" id="KW-1185">Reference proteome</keyword>
<protein>
    <submittedName>
        <fullName evidence="1">Uncharacterized protein</fullName>
    </submittedName>
</protein>
<evidence type="ECO:0000313" key="2">
    <source>
        <dbReference type="Proteomes" id="UP000805193"/>
    </source>
</evidence>
<name>A0AC60NV47_IXOPE</name>
<accession>A0AC60NV47</accession>
<comment type="caution">
    <text evidence="1">The sequence shown here is derived from an EMBL/GenBank/DDBJ whole genome shotgun (WGS) entry which is preliminary data.</text>
</comment>